<comment type="caution">
    <text evidence="1">The sequence shown here is derived from an EMBL/GenBank/DDBJ whole genome shotgun (WGS) entry which is preliminary data.</text>
</comment>
<dbReference type="RefSeq" id="WP_189659070.1">
    <property type="nucleotide sequence ID" value="NZ_BMZW01000035.1"/>
</dbReference>
<accession>A0A9P3AG76</accession>
<proteinExistence type="predicted"/>
<name>A0A9P3AG76_PSEA0</name>
<reference evidence="1" key="1">
    <citation type="submission" date="2020-09" db="EMBL/GenBank/DDBJ databases">
        <title>Pseudomonas syringae pv. eriobotryae genome sequence causing loquat canker disease.</title>
        <authorList>
            <person name="Fukuda S."/>
            <person name="Tashiro H."/>
            <person name="Nagano Y."/>
        </authorList>
    </citation>
    <scope>NUCLEOTIDE SEQUENCE</scope>
    <source>
        <strain evidence="1">AM001</strain>
    </source>
</reference>
<evidence type="ECO:0000313" key="2">
    <source>
        <dbReference type="Proteomes" id="UP000630864"/>
    </source>
</evidence>
<protein>
    <submittedName>
        <fullName evidence="1">Uncharacterized protein</fullName>
    </submittedName>
</protein>
<dbReference type="AlphaFoldDB" id="A0A9P3AG76"/>
<dbReference type="EMBL" id="BMZW01000035">
    <property type="protein sequence ID" value="GFZ62113.1"/>
    <property type="molecule type" value="Genomic_DNA"/>
</dbReference>
<sequence>MTKINPNIRAQVQEFIKAMDFANTVSESLNPALSKMRDEAFLPRWLTTLVAEEVREQGVSAPNVLNFGSPVFSNETIEKGADTFYAFDKAHEYRNVRDTQTSALEAAGTPVNSLTKTLDNYVTLRNLVVANGVPLDDLDKHMNEWHTEVSALMLRGSDNKILKEMSKEGYRNQYVIPNRFADLENSFAKKVMDLHSVQQEQEIKNNRP</sequence>
<evidence type="ECO:0000313" key="1">
    <source>
        <dbReference type="EMBL" id="GFZ62113.1"/>
    </source>
</evidence>
<gene>
    <name evidence="1" type="ORF">PSE10A_46240</name>
</gene>
<organism evidence="1 2">
    <name type="scientific">Pseudomonas amygdali pv. eriobotryae</name>
    <dbReference type="NCBI Taxonomy" id="129137"/>
    <lineage>
        <taxon>Bacteria</taxon>
        <taxon>Pseudomonadati</taxon>
        <taxon>Pseudomonadota</taxon>
        <taxon>Gammaproteobacteria</taxon>
        <taxon>Pseudomonadales</taxon>
        <taxon>Pseudomonadaceae</taxon>
        <taxon>Pseudomonas</taxon>
        <taxon>Pseudomonas amygdali</taxon>
    </lineage>
</organism>
<dbReference type="Proteomes" id="UP000630864">
    <property type="component" value="Unassembled WGS sequence"/>
</dbReference>